<dbReference type="Pfam" id="PF00550">
    <property type="entry name" value="PP-binding"/>
    <property type="match status" value="1"/>
</dbReference>
<gene>
    <name evidence="2" type="ORF">POL72_13090</name>
</gene>
<dbReference type="RefSeq" id="WP_272095515.1">
    <property type="nucleotide sequence ID" value="NZ_JAQNDK010000001.1"/>
</dbReference>
<feature type="domain" description="Carrier" evidence="1">
    <location>
        <begin position="1"/>
        <end position="75"/>
    </location>
</feature>
<comment type="caution">
    <text evidence="2">The sequence shown here is derived from an EMBL/GenBank/DDBJ whole genome shotgun (WGS) entry which is preliminary data.</text>
</comment>
<dbReference type="Gene3D" id="1.10.1200.10">
    <property type="entry name" value="ACP-like"/>
    <property type="match status" value="1"/>
</dbReference>
<keyword evidence="3" id="KW-1185">Reference proteome</keyword>
<evidence type="ECO:0000259" key="1">
    <source>
        <dbReference type="PROSITE" id="PS50075"/>
    </source>
</evidence>
<protein>
    <submittedName>
        <fullName evidence="2">Acyl carrier protein</fullName>
    </submittedName>
</protein>
<dbReference type="Proteomes" id="UP001217485">
    <property type="component" value="Unassembled WGS sequence"/>
</dbReference>
<evidence type="ECO:0000313" key="2">
    <source>
        <dbReference type="EMBL" id="MDC0678673.1"/>
    </source>
</evidence>
<organism evidence="2 3">
    <name type="scientific">Sorangium atrum</name>
    <dbReference type="NCBI Taxonomy" id="2995308"/>
    <lineage>
        <taxon>Bacteria</taxon>
        <taxon>Pseudomonadati</taxon>
        <taxon>Myxococcota</taxon>
        <taxon>Polyangia</taxon>
        <taxon>Polyangiales</taxon>
        <taxon>Polyangiaceae</taxon>
        <taxon>Sorangium</taxon>
    </lineage>
</organism>
<dbReference type="InterPro" id="IPR009081">
    <property type="entry name" value="PP-bd_ACP"/>
</dbReference>
<name>A0ABT5BX17_9BACT</name>
<dbReference type="SUPFAM" id="SSF47336">
    <property type="entry name" value="ACP-like"/>
    <property type="match status" value="1"/>
</dbReference>
<sequence>MAIELDQVTEIIVTLSKVPGIGPDDDIFDAGVTSILAVSLIPELEERFNVTIPDDGRFLAARTPRALTAMLRELE</sequence>
<evidence type="ECO:0000313" key="3">
    <source>
        <dbReference type="Proteomes" id="UP001217485"/>
    </source>
</evidence>
<dbReference type="PROSITE" id="PS50075">
    <property type="entry name" value="CARRIER"/>
    <property type="match status" value="1"/>
</dbReference>
<dbReference type="InterPro" id="IPR036736">
    <property type="entry name" value="ACP-like_sf"/>
</dbReference>
<proteinExistence type="predicted"/>
<dbReference type="EMBL" id="JAQNDK010000001">
    <property type="protein sequence ID" value="MDC0678673.1"/>
    <property type="molecule type" value="Genomic_DNA"/>
</dbReference>
<accession>A0ABT5BX17</accession>
<reference evidence="2 3" key="1">
    <citation type="submission" date="2023-01" db="EMBL/GenBank/DDBJ databases">
        <title>Minimal conservation of predation-associated metabolite biosynthetic gene clusters underscores biosynthetic potential of Myxococcota including descriptions for ten novel species: Archangium lansinium sp. nov., Myxococcus landrumus sp. nov., Nannocystis bai.</title>
        <authorList>
            <person name="Ahearne A."/>
            <person name="Stevens C."/>
            <person name="Dowd S."/>
        </authorList>
    </citation>
    <scope>NUCLEOTIDE SEQUENCE [LARGE SCALE GENOMIC DNA]</scope>
    <source>
        <strain evidence="2 3">WIWO2</strain>
    </source>
</reference>